<organism evidence="2 3">
    <name type="scientific">Mesobacillus campisalis</name>
    <dbReference type="NCBI Taxonomy" id="1408103"/>
    <lineage>
        <taxon>Bacteria</taxon>
        <taxon>Bacillati</taxon>
        <taxon>Bacillota</taxon>
        <taxon>Bacilli</taxon>
        <taxon>Bacillales</taxon>
        <taxon>Bacillaceae</taxon>
        <taxon>Mesobacillus</taxon>
    </lineage>
</organism>
<proteinExistence type="predicted"/>
<sequence>MQLNIRNMNTDFAEEILDWKYAAPYDFYNNELTSDALKEMLENQYYAVLDQNDKLVGFFCIGDSARVPIGNQFGAYSEELIDIGIGMKPELTGQGFGFTFFSFILEHIQGNFNDVQNRLTVAKFNQRAIHLYEKFGFVKKIEFKKGSTAFITMVK</sequence>
<reference evidence="2 3" key="1">
    <citation type="submission" date="2015-04" db="EMBL/GenBank/DDBJ databases">
        <title>Taxonomic description and genome sequence of Bacillus campisalis sp. nov., a novel member of the genus Bacillus isolated from solar saltern.</title>
        <authorList>
            <person name="Mathan Kumar R."/>
            <person name="Kaur G."/>
            <person name="Kumar A."/>
            <person name="Singh N.K."/>
            <person name="Kaur N."/>
            <person name="Kumar N."/>
            <person name="Mayilraj S."/>
        </authorList>
    </citation>
    <scope>NUCLEOTIDE SEQUENCE [LARGE SCALE GENOMIC DNA]</scope>
    <source>
        <strain evidence="2 3">SA2-6</strain>
    </source>
</reference>
<dbReference type="OrthoDB" id="423921at2"/>
<keyword evidence="3" id="KW-1185">Reference proteome</keyword>
<dbReference type="Pfam" id="PF00583">
    <property type="entry name" value="Acetyltransf_1"/>
    <property type="match status" value="1"/>
</dbReference>
<feature type="domain" description="N-acetyltransferase" evidence="1">
    <location>
        <begin position="3"/>
        <end position="155"/>
    </location>
</feature>
<gene>
    <name evidence="2" type="ORF">WQ57_09840</name>
</gene>
<comment type="caution">
    <text evidence="2">The sequence shown here is derived from an EMBL/GenBank/DDBJ whole genome shotgun (WGS) entry which is preliminary data.</text>
</comment>
<accession>A0A0M2SVB7</accession>
<dbReference type="Gene3D" id="3.40.630.30">
    <property type="match status" value="1"/>
</dbReference>
<dbReference type="PATRIC" id="fig|1408103.3.peg.2216"/>
<evidence type="ECO:0000313" key="3">
    <source>
        <dbReference type="Proteomes" id="UP000034166"/>
    </source>
</evidence>
<dbReference type="InterPro" id="IPR016181">
    <property type="entry name" value="Acyl_CoA_acyltransferase"/>
</dbReference>
<dbReference type="AlphaFoldDB" id="A0A0M2SVB7"/>
<dbReference type="Proteomes" id="UP000034166">
    <property type="component" value="Unassembled WGS sequence"/>
</dbReference>
<protein>
    <recommendedName>
        <fullName evidence="1">N-acetyltransferase domain-containing protein</fullName>
    </recommendedName>
</protein>
<name>A0A0M2SVB7_9BACI</name>
<dbReference type="PROSITE" id="PS51186">
    <property type="entry name" value="GNAT"/>
    <property type="match status" value="1"/>
</dbReference>
<dbReference type="InterPro" id="IPR000182">
    <property type="entry name" value="GNAT_dom"/>
</dbReference>
<dbReference type="GO" id="GO:0016747">
    <property type="term" value="F:acyltransferase activity, transferring groups other than amino-acyl groups"/>
    <property type="evidence" value="ECO:0007669"/>
    <property type="project" value="InterPro"/>
</dbReference>
<dbReference type="RefSeq" id="WP_046523589.1">
    <property type="nucleotide sequence ID" value="NZ_LAYY01000009.1"/>
</dbReference>
<evidence type="ECO:0000259" key="1">
    <source>
        <dbReference type="PROSITE" id="PS51186"/>
    </source>
</evidence>
<dbReference type="SUPFAM" id="SSF55729">
    <property type="entry name" value="Acyl-CoA N-acyltransferases (Nat)"/>
    <property type="match status" value="1"/>
</dbReference>
<evidence type="ECO:0000313" key="2">
    <source>
        <dbReference type="EMBL" id="KKK38113.1"/>
    </source>
</evidence>
<dbReference type="EMBL" id="LAYY01000009">
    <property type="protein sequence ID" value="KKK38113.1"/>
    <property type="molecule type" value="Genomic_DNA"/>
</dbReference>